<dbReference type="InterPro" id="IPR050053">
    <property type="entry name" value="ATPase_alpha/beta_chains"/>
</dbReference>
<dbReference type="InterPro" id="IPR020003">
    <property type="entry name" value="ATPase_a/bsu_AS"/>
</dbReference>
<dbReference type="InterPro" id="IPR003593">
    <property type="entry name" value="AAA+_ATPase"/>
</dbReference>
<comment type="caution">
    <text evidence="12">The sequence shown here is derived from an EMBL/GenBank/DDBJ whole genome shotgun (WGS) entry which is preliminary data.</text>
</comment>
<accession>A0ABT9XJV0</accession>
<evidence type="ECO:0000256" key="7">
    <source>
        <dbReference type="ARBA" id="ARBA00022967"/>
    </source>
</evidence>
<keyword evidence="13" id="KW-1185">Reference proteome</keyword>
<sequence>MSLLNAAEVVRQLHNTHWYRLYGRVVKVIGMTMESVGPHANLGDLCAVFTDQEEPCLAEVVGFRDSRLILMPLGDVSAVSPGANVLALRTRLNVPVGDGLLGRVLNGLGQPMDGLGPLLDRDTAPIDAAPPNPLERLPIDQPLQTGVRAIDSLLTVGAGQRIGLFAGSGVGKSTLLSMIARNTSADVNVIALVGERGREVREFIERDLGASGLARSVVVVATSDQPALIRLKAAFVATAIAEHFRDRGQSVNLMMDSVTRFAMAQREIGLAVGEPPTSRGYTPSVFHLLPKLMERTGAGRTGTITAFYTVLVDGDDMNDPIADTVRGILDGHIVLTRSMANAGRFPAIDVLASLSRLFSHLAKPGHAAAAVQLRSWLTKYREVEDLIRIGAYQPGSDPEADIAISMLPRIRAFLEQRTDERSSFAETMEQLFALTGVQA</sequence>
<comment type="catalytic activity">
    <reaction evidence="10">
        <text>ATP + H2O + cellular proteinSide 1 = ADP + phosphate + cellular proteinSide 2.</text>
        <dbReference type="EC" id="7.4.2.8"/>
    </reaction>
</comment>
<dbReference type="Gene3D" id="3.40.50.12240">
    <property type="match status" value="1"/>
</dbReference>
<reference evidence="12 13" key="1">
    <citation type="submission" date="2023-07" db="EMBL/GenBank/DDBJ databases">
        <title>Genomic Encyclopedia of Type Strains, Phase IV (KMG-IV): sequencing the most valuable type-strain genomes for metagenomic binning, comparative biology and taxonomic classification.</title>
        <authorList>
            <person name="Goeker M."/>
        </authorList>
    </citation>
    <scope>NUCLEOTIDE SEQUENCE [LARGE SCALE GENOMIC DNA]</scope>
    <source>
        <strain evidence="12 13">DSM 4006</strain>
    </source>
</reference>
<dbReference type="NCBIfam" id="TIGR01026">
    <property type="entry name" value="fliI_yscN"/>
    <property type="match status" value="1"/>
</dbReference>
<dbReference type="InterPro" id="IPR027417">
    <property type="entry name" value="P-loop_NTPase"/>
</dbReference>
<keyword evidence="3" id="KW-0963">Cytoplasm</keyword>
<dbReference type="CDD" id="cd01136">
    <property type="entry name" value="ATPase_flagellum-secretory_path_III"/>
    <property type="match status" value="1"/>
</dbReference>
<dbReference type="InterPro" id="IPR000194">
    <property type="entry name" value="ATPase_F1/V1/A1_a/bsu_nucl-bd"/>
</dbReference>
<dbReference type="InterPro" id="IPR005714">
    <property type="entry name" value="ATPase_T3SS_FliI/YscN"/>
</dbReference>
<dbReference type="SUPFAM" id="SSF52540">
    <property type="entry name" value="P-loop containing nucleoside triphosphate hydrolases"/>
    <property type="match status" value="1"/>
</dbReference>
<dbReference type="CDD" id="cd18117">
    <property type="entry name" value="ATP-synt_flagellum-secretory_path_III_N"/>
    <property type="match status" value="1"/>
</dbReference>
<evidence type="ECO:0000313" key="12">
    <source>
        <dbReference type="EMBL" id="MDQ0190558.1"/>
    </source>
</evidence>
<keyword evidence="4" id="KW-0547">Nucleotide-binding</keyword>
<dbReference type="Pfam" id="PF00006">
    <property type="entry name" value="ATP-synt_ab"/>
    <property type="match status" value="1"/>
</dbReference>
<evidence type="ECO:0000256" key="1">
    <source>
        <dbReference type="ARBA" id="ARBA00004496"/>
    </source>
</evidence>
<dbReference type="InterPro" id="IPR040627">
    <property type="entry name" value="T3SS_ATPase_C"/>
</dbReference>
<dbReference type="CDD" id="cd18114">
    <property type="entry name" value="ATP-synt_flagellum-secretory_path_III_C"/>
    <property type="match status" value="1"/>
</dbReference>
<dbReference type="Pfam" id="PF18269">
    <property type="entry name" value="T3SS_ATPase_C"/>
    <property type="match status" value="1"/>
</dbReference>
<keyword evidence="7" id="KW-1278">Translocase</keyword>
<keyword evidence="8" id="KW-0406">Ion transport</keyword>
<evidence type="ECO:0000256" key="6">
    <source>
        <dbReference type="ARBA" id="ARBA00022927"/>
    </source>
</evidence>
<keyword evidence="5" id="KW-0067">ATP-binding</keyword>
<dbReference type="PANTHER" id="PTHR15184:SF9">
    <property type="entry name" value="SPI-1 TYPE 3 SECRETION SYSTEM ATPASE"/>
    <property type="match status" value="1"/>
</dbReference>
<name>A0ABT9XJV0_9BACL</name>
<dbReference type="InterPro" id="IPR004100">
    <property type="entry name" value="ATPase_F1/V1/A1_a/bsu_N"/>
</dbReference>
<dbReference type="Proteomes" id="UP001232973">
    <property type="component" value="Unassembled WGS sequence"/>
</dbReference>
<feature type="domain" description="AAA+ ATPase" evidence="11">
    <location>
        <begin position="158"/>
        <end position="340"/>
    </location>
</feature>
<dbReference type="SMART" id="SM00382">
    <property type="entry name" value="AAA"/>
    <property type="match status" value="1"/>
</dbReference>
<evidence type="ECO:0000256" key="5">
    <source>
        <dbReference type="ARBA" id="ARBA00022840"/>
    </source>
</evidence>
<evidence type="ECO:0000256" key="4">
    <source>
        <dbReference type="ARBA" id="ARBA00022741"/>
    </source>
</evidence>
<evidence type="ECO:0000313" key="13">
    <source>
        <dbReference type="Proteomes" id="UP001232973"/>
    </source>
</evidence>
<keyword evidence="2" id="KW-0813">Transport</keyword>
<keyword evidence="6" id="KW-0653">Protein transport</keyword>
<organism evidence="12 13">
    <name type="scientific">Alicyclobacillus cycloheptanicus</name>
    <dbReference type="NCBI Taxonomy" id="1457"/>
    <lineage>
        <taxon>Bacteria</taxon>
        <taxon>Bacillati</taxon>
        <taxon>Bacillota</taxon>
        <taxon>Bacilli</taxon>
        <taxon>Bacillales</taxon>
        <taxon>Alicyclobacillaceae</taxon>
        <taxon>Alicyclobacillus</taxon>
    </lineage>
</organism>
<dbReference type="Pfam" id="PF02874">
    <property type="entry name" value="ATP-synt_ab_N"/>
    <property type="match status" value="1"/>
</dbReference>
<gene>
    <name evidence="12" type="ORF">J2S03_002425</name>
</gene>
<evidence type="ECO:0000256" key="9">
    <source>
        <dbReference type="ARBA" id="ARBA00023310"/>
    </source>
</evidence>
<evidence type="ECO:0000256" key="2">
    <source>
        <dbReference type="ARBA" id="ARBA00022448"/>
    </source>
</evidence>
<comment type="subcellular location">
    <subcellularLocation>
        <location evidence="1">Cytoplasm</location>
    </subcellularLocation>
</comment>
<evidence type="ECO:0000256" key="10">
    <source>
        <dbReference type="ARBA" id="ARBA00034006"/>
    </source>
</evidence>
<protein>
    <submittedName>
        <fullName evidence="12">Flagellum-specific ATP synthase</fullName>
    </submittedName>
</protein>
<dbReference type="PANTHER" id="PTHR15184">
    <property type="entry name" value="ATP SYNTHASE"/>
    <property type="match status" value="1"/>
</dbReference>
<keyword evidence="9" id="KW-0066">ATP synthesis</keyword>
<evidence type="ECO:0000259" key="11">
    <source>
        <dbReference type="SMART" id="SM00382"/>
    </source>
</evidence>
<evidence type="ECO:0000256" key="8">
    <source>
        <dbReference type="ARBA" id="ARBA00023065"/>
    </source>
</evidence>
<dbReference type="PROSITE" id="PS00152">
    <property type="entry name" value="ATPASE_ALPHA_BETA"/>
    <property type="match status" value="1"/>
</dbReference>
<proteinExistence type="predicted"/>
<evidence type="ECO:0000256" key="3">
    <source>
        <dbReference type="ARBA" id="ARBA00022490"/>
    </source>
</evidence>
<dbReference type="EMBL" id="JAUSTP010000020">
    <property type="protein sequence ID" value="MDQ0190558.1"/>
    <property type="molecule type" value="Genomic_DNA"/>
</dbReference>